<evidence type="ECO:0008006" key="3">
    <source>
        <dbReference type="Google" id="ProtNLM"/>
    </source>
</evidence>
<evidence type="ECO:0000313" key="1">
    <source>
        <dbReference type="EMBL" id="TYB33323.1"/>
    </source>
</evidence>
<evidence type="ECO:0000313" key="2">
    <source>
        <dbReference type="Proteomes" id="UP000323337"/>
    </source>
</evidence>
<sequence length="181" mass="20303">MGKNFKRVLLIMFLLIILLSVAYYLTRGNKNKLEKVDIAKNNLVIKNFDLSKNLTDSQGFYRVTADIAKFDKNIGKSKLDNCSIEYKTDNTSATFHAAICTYLVDKKIILNGNVKGQINGVKISSGENGIFRYSFDNATGVMDNGVKVQGENVHITSEKAVMSRSHRTIEFISNVEVNYAY</sequence>
<comment type="caution">
    <text evidence="1">The sequence shown here is derived from an EMBL/GenBank/DDBJ whole genome shotgun (WGS) entry which is preliminary data.</text>
</comment>
<protein>
    <recommendedName>
        <fullName evidence="3">LPS export ABC transporter periplasmic protein LptC</fullName>
    </recommendedName>
</protein>
<accession>A0A5D0MP12</accession>
<dbReference type="AlphaFoldDB" id="A0A5D0MP12"/>
<dbReference type="EMBL" id="VSIV01000165">
    <property type="protein sequence ID" value="TYB33323.1"/>
    <property type="molecule type" value="Genomic_DNA"/>
</dbReference>
<dbReference type="Proteomes" id="UP000323337">
    <property type="component" value="Unassembled WGS sequence"/>
</dbReference>
<organism evidence="1 2">
    <name type="scientific">Flexistipes sinusarabici</name>
    <dbReference type="NCBI Taxonomy" id="2352"/>
    <lineage>
        <taxon>Bacteria</taxon>
        <taxon>Pseudomonadati</taxon>
        <taxon>Deferribacterota</taxon>
        <taxon>Deferribacteres</taxon>
        <taxon>Deferribacterales</taxon>
        <taxon>Flexistipitaceae</taxon>
        <taxon>Flexistipes</taxon>
    </lineage>
</organism>
<name>A0A5D0MP12_FLESI</name>
<gene>
    <name evidence="1" type="ORF">FXF49_06985</name>
</gene>
<reference evidence="1 2" key="1">
    <citation type="submission" date="2019-08" db="EMBL/GenBank/DDBJ databases">
        <title>Genomic characterization of a novel candidate phylum (ARYD3) from a high temperature, high salinity tertiary oil reservoir in north central Oklahoma, USA.</title>
        <authorList>
            <person name="Youssef N.H."/>
            <person name="Yadav A."/>
            <person name="Elshahed M.S."/>
        </authorList>
    </citation>
    <scope>NUCLEOTIDE SEQUENCE [LARGE SCALE GENOMIC DNA]</scope>
    <source>
        <strain evidence="1">ARYD1</strain>
    </source>
</reference>
<proteinExistence type="predicted"/>
<dbReference type="Gene3D" id="2.60.450.10">
    <property type="entry name" value="Lipopolysaccharide (LPS) transport protein A like domain"/>
    <property type="match status" value="1"/>
</dbReference>